<dbReference type="AlphaFoldDB" id="A0A1I0GDH8"/>
<feature type="transmembrane region" description="Helical" evidence="1">
    <location>
        <begin position="34"/>
        <end position="52"/>
    </location>
</feature>
<evidence type="ECO:0000313" key="2">
    <source>
        <dbReference type="EMBL" id="SET68884.1"/>
    </source>
</evidence>
<dbReference type="EMBL" id="FOIN01000028">
    <property type="protein sequence ID" value="SET68884.1"/>
    <property type="molecule type" value="Genomic_DNA"/>
</dbReference>
<name>A0A1I0GDH8_9FIRM</name>
<keyword evidence="1" id="KW-0812">Transmembrane</keyword>
<dbReference type="GeneID" id="78289757"/>
<dbReference type="RefSeq" id="WP_157796117.1">
    <property type="nucleotide sequence ID" value="NZ_FOIN01000028.1"/>
</dbReference>
<evidence type="ECO:0000313" key="3">
    <source>
        <dbReference type="Proteomes" id="UP000198558"/>
    </source>
</evidence>
<gene>
    <name evidence="2" type="ORF">SAMN04489758_12840</name>
</gene>
<feature type="transmembrane region" description="Helical" evidence="1">
    <location>
        <begin position="6"/>
        <end position="22"/>
    </location>
</feature>
<keyword evidence="1" id="KW-1133">Transmembrane helix</keyword>
<dbReference type="Proteomes" id="UP000198558">
    <property type="component" value="Unassembled WGS sequence"/>
</dbReference>
<reference evidence="3" key="1">
    <citation type="submission" date="2016-10" db="EMBL/GenBank/DDBJ databases">
        <authorList>
            <person name="Varghese N."/>
            <person name="Submissions S."/>
        </authorList>
    </citation>
    <scope>NUCLEOTIDE SEQUENCE [LARGE SCALE GENOMIC DNA]</scope>
    <source>
        <strain evidence="3">DSM 1551</strain>
    </source>
</reference>
<organism evidence="2 3">
    <name type="scientific">Thomasclavelia cocleata</name>
    <dbReference type="NCBI Taxonomy" id="69824"/>
    <lineage>
        <taxon>Bacteria</taxon>
        <taxon>Bacillati</taxon>
        <taxon>Bacillota</taxon>
        <taxon>Erysipelotrichia</taxon>
        <taxon>Erysipelotrichales</taxon>
        <taxon>Coprobacillaceae</taxon>
        <taxon>Thomasclavelia</taxon>
    </lineage>
</organism>
<sequence length="56" mass="6132">MDVVVTTIGYVIGVGGIVCAIIKICQEKHDNSKYMIIMMACVAIIYITNLIAESIR</sequence>
<evidence type="ECO:0000256" key="1">
    <source>
        <dbReference type="SAM" id="Phobius"/>
    </source>
</evidence>
<accession>A0A1I0GDH8</accession>
<keyword evidence="1" id="KW-0472">Membrane</keyword>
<protein>
    <submittedName>
        <fullName evidence="2">Uncharacterized protein</fullName>
    </submittedName>
</protein>
<proteinExistence type="predicted"/>
<keyword evidence="3" id="KW-1185">Reference proteome</keyword>